<sequence length="236" mass="27345">MRVPNAIMQYDELSRQTKILLHTLPTDLAQVERRITGMCSLEQIPDVTKTIRDISIKLQTISSNCDRLSSLLTTSEPVSQRSKMRLSLDQMRYECKHYQASLELAERKQRHRERELREREDLLAHDFTTNAALRDGGNSEVIRLDADLEHHSRLSTVGRRLDEMLASGSASLVALKEQGMTLKSAHRRVLDLLNTLGLSNTVMRLIERRTHQDKVLFWLLAGVSLFLMWLIWRYLH</sequence>
<evidence type="ECO:0000256" key="3">
    <source>
        <dbReference type="ARBA" id="ARBA00022927"/>
    </source>
</evidence>
<dbReference type="OrthoDB" id="158360at2759"/>
<dbReference type="GO" id="GO:0015031">
    <property type="term" value="P:protein transport"/>
    <property type="evidence" value="ECO:0007669"/>
    <property type="project" value="UniProtKB-KW"/>
</dbReference>
<dbReference type="GO" id="GO:0005484">
    <property type="term" value="F:SNAP receptor activity"/>
    <property type="evidence" value="ECO:0007669"/>
    <property type="project" value="InterPro"/>
</dbReference>
<proteinExistence type="inferred from homology"/>
<keyword evidence="1 10" id="KW-0813">Transport</keyword>
<dbReference type="GO" id="GO:0006906">
    <property type="term" value="P:vesicle fusion"/>
    <property type="evidence" value="ECO:0007669"/>
    <property type="project" value="TreeGrafter"/>
</dbReference>
<evidence type="ECO:0000256" key="8">
    <source>
        <dbReference type="ARBA" id="ARBA00037862"/>
    </source>
</evidence>
<comment type="function">
    <text evidence="7 10">Involved in transport of proteins from the cis/medial-Golgi to the trans-Golgi network.</text>
</comment>
<evidence type="ECO:0000313" key="13">
    <source>
        <dbReference type="Proteomes" id="UP000822476"/>
    </source>
</evidence>
<keyword evidence="13" id="KW-1185">Reference proteome</keyword>
<dbReference type="InterPro" id="IPR027027">
    <property type="entry name" value="GOSR2/Membrin/Bos1"/>
</dbReference>
<dbReference type="Proteomes" id="UP000822476">
    <property type="component" value="Unassembled WGS sequence"/>
</dbReference>
<dbReference type="EMBL" id="JTDE01002977">
    <property type="protein sequence ID" value="KAF7256614.1"/>
    <property type="molecule type" value="Genomic_DNA"/>
</dbReference>
<evidence type="ECO:0000256" key="11">
    <source>
        <dbReference type="SAM" id="Phobius"/>
    </source>
</evidence>
<keyword evidence="3 10" id="KW-0653">Protein transport</keyword>
<dbReference type="GO" id="GO:0005794">
    <property type="term" value="C:Golgi apparatus"/>
    <property type="evidence" value="ECO:0007669"/>
    <property type="project" value="UniProtKB-SubCell"/>
</dbReference>
<protein>
    <recommendedName>
        <fullName evidence="14">Golgi SNAP receptor complex member 2</fullName>
    </recommendedName>
</protein>
<reference evidence="12" key="1">
    <citation type="submission" date="2019-07" db="EMBL/GenBank/DDBJ databases">
        <title>Annotation for the trematode Paragonimus miyazaki's.</title>
        <authorList>
            <person name="Choi Y.-J."/>
        </authorList>
    </citation>
    <scope>NUCLEOTIDE SEQUENCE</scope>
    <source>
        <strain evidence="12">Japan</strain>
    </source>
</reference>
<keyword evidence="4 11" id="KW-1133">Transmembrane helix</keyword>
<dbReference type="GO" id="GO:0012507">
    <property type="term" value="C:ER to Golgi transport vesicle membrane"/>
    <property type="evidence" value="ECO:0007669"/>
    <property type="project" value="TreeGrafter"/>
</dbReference>
<evidence type="ECO:0000256" key="10">
    <source>
        <dbReference type="PIRNR" id="PIRNR028865"/>
    </source>
</evidence>
<keyword evidence="5" id="KW-0333">Golgi apparatus</keyword>
<dbReference type="GO" id="GO:0005789">
    <property type="term" value="C:endoplasmic reticulum membrane"/>
    <property type="evidence" value="ECO:0007669"/>
    <property type="project" value="TreeGrafter"/>
</dbReference>
<comment type="similarity">
    <text evidence="9 10">Belongs to the GOSR2 family.</text>
</comment>
<dbReference type="GO" id="GO:0031201">
    <property type="term" value="C:SNARE complex"/>
    <property type="evidence" value="ECO:0007669"/>
    <property type="project" value="TreeGrafter"/>
</dbReference>
<name>A0A8S9YPI3_9TREM</name>
<evidence type="ECO:0000256" key="5">
    <source>
        <dbReference type="ARBA" id="ARBA00023034"/>
    </source>
</evidence>
<evidence type="ECO:0000256" key="9">
    <source>
        <dbReference type="ARBA" id="ARBA00038172"/>
    </source>
</evidence>
<dbReference type="PANTHER" id="PTHR21230">
    <property type="entry name" value="VESICLE TRANSPORT V-SNARE PROTEIN VTI1-RELATED"/>
    <property type="match status" value="1"/>
</dbReference>
<dbReference type="AlphaFoldDB" id="A0A8S9YPI3"/>
<feature type="transmembrane region" description="Helical" evidence="11">
    <location>
        <begin position="215"/>
        <end position="235"/>
    </location>
</feature>
<evidence type="ECO:0008006" key="14">
    <source>
        <dbReference type="Google" id="ProtNLM"/>
    </source>
</evidence>
<evidence type="ECO:0000256" key="7">
    <source>
        <dbReference type="ARBA" id="ARBA00037078"/>
    </source>
</evidence>
<dbReference type="PANTHER" id="PTHR21230:SF1">
    <property type="entry name" value="GOLGI SNAP RECEPTOR COMPLEX MEMBER 2"/>
    <property type="match status" value="1"/>
</dbReference>
<evidence type="ECO:0000313" key="12">
    <source>
        <dbReference type="EMBL" id="KAF7256614.1"/>
    </source>
</evidence>
<evidence type="ECO:0000256" key="2">
    <source>
        <dbReference type="ARBA" id="ARBA00022692"/>
    </source>
</evidence>
<evidence type="ECO:0000256" key="4">
    <source>
        <dbReference type="ARBA" id="ARBA00022989"/>
    </source>
</evidence>
<dbReference type="Pfam" id="PF12352">
    <property type="entry name" value="V-SNARE_C"/>
    <property type="match status" value="1"/>
</dbReference>
<keyword evidence="6 10" id="KW-0472">Membrane</keyword>
<accession>A0A8S9YPI3</accession>
<organism evidence="12 13">
    <name type="scientific">Paragonimus skrjabini miyazakii</name>
    <dbReference type="NCBI Taxonomy" id="59628"/>
    <lineage>
        <taxon>Eukaryota</taxon>
        <taxon>Metazoa</taxon>
        <taxon>Spiralia</taxon>
        <taxon>Lophotrochozoa</taxon>
        <taxon>Platyhelminthes</taxon>
        <taxon>Trematoda</taxon>
        <taxon>Digenea</taxon>
        <taxon>Plagiorchiida</taxon>
        <taxon>Troglotremata</taxon>
        <taxon>Troglotrematidae</taxon>
        <taxon>Paragonimus</taxon>
    </lineage>
</organism>
<dbReference type="GO" id="GO:0000149">
    <property type="term" value="F:SNARE binding"/>
    <property type="evidence" value="ECO:0007669"/>
    <property type="project" value="TreeGrafter"/>
</dbReference>
<evidence type="ECO:0000256" key="1">
    <source>
        <dbReference type="ARBA" id="ARBA00022448"/>
    </source>
</evidence>
<comment type="caution">
    <text evidence="12">The sequence shown here is derived from an EMBL/GenBank/DDBJ whole genome shotgun (WGS) entry which is preliminary data.</text>
</comment>
<gene>
    <name evidence="12" type="ORF">EG68_09492</name>
</gene>
<evidence type="ECO:0000256" key="6">
    <source>
        <dbReference type="ARBA" id="ARBA00023136"/>
    </source>
</evidence>
<dbReference type="PIRSF" id="PIRSF028865">
    <property type="entry name" value="Membrin-2"/>
    <property type="match status" value="1"/>
</dbReference>
<dbReference type="GO" id="GO:0031902">
    <property type="term" value="C:late endosome membrane"/>
    <property type="evidence" value="ECO:0007669"/>
    <property type="project" value="TreeGrafter"/>
</dbReference>
<dbReference type="CDD" id="cd15863">
    <property type="entry name" value="SNARE_GS27"/>
    <property type="match status" value="1"/>
</dbReference>
<keyword evidence="2 11" id="KW-0812">Transmembrane</keyword>
<comment type="subcellular location">
    <subcellularLocation>
        <location evidence="8">Golgi apparatus</location>
        <location evidence="8">cis-Golgi network membrane</location>
        <topology evidence="8">Single-pass type IV membrane protein</topology>
    </subcellularLocation>
</comment>